<accession>A0A9D4S7Z8</accession>
<reference evidence="1" key="2">
    <citation type="submission" date="2020-11" db="EMBL/GenBank/DDBJ databases">
        <authorList>
            <person name="McCartney M.A."/>
            <person name="Auch B."/>
            <person name="Kono T."/>
            <person name="Mallez S."/>
            <person name="Becker A."/>
            <person name="Gohl D.M."/>
            <person name="Silverstein K.A.T."/>
            <person name="Koren S."/>
            <person name="Bechman K.B."/>
            <person name="Herman A."/>
            <person name="Abrahante J.E."/>
            <person name="Garbe J."/>
        </authorList>
    </citation>
    <scope>NUCLEOTIDE SEQUENCE</scope>
    <source>
        <strain evidence="1">Duluth1</strain>
        <tissue evidence="1">Whole animal</tissue>
    </source>
</reference>
<comment type="caution">
    <text evidence="1">The sequence shown here is derived from an EMBL/GenBank/DDBJ whole genome shotgun (WGS) entry which is preliminary data.</text>
</comment>
<dbReference type="Proteomes" id="UP000828390">
    <property type="component" value="Unassembled WGS sequence"/>
</dbReference>
<name>A0A9D4S7Z8_DREPO</name>
<organism evidence="1 2">
    <name type="scientific">Dreissena polymorpha</name>
    <name type="common">Zebra mussel</name>
    <name type="synonym">Mytilus polymorpha</name>
    <dbReference type="NCBI Taxonomy" id="45954"/>
    <lineage>
        <taxon>Eukaryota</taxon>
        <taxon>Metazoa</taxon>
        <taxon>Spiralia</taxon>
        <taxon>Lophotrochozoa</taxon>
        <taxon>Mollusca</taxon>
        <taxon>Bivalvia</taxon>
        <taxon>Autobranchia</taxon>
        <taxon>Heteroconchia</taxon>
        <taxon>Euheterodonta</taxon>
        <taxon>Imparidentia</taxon>
        <taxon>Neoheterodontei</taxon>
        <taxon>Myida</taxon>
        <taxon>Dreissenoidea</taxon>
        <taxon>Dreissenidae</taxon>
        <taxon>Dreissena</taxon>
    </lineage>
</organism>
<gene>
    <name evidence="1" type="ORF">DPMN_020195</name>
</gene>
<keyword evidence="2" id="KW-1185">Reference proteome</keyword>
<proteinExistence type="predicted"/>
<evidence type="ECO:0000313" key="1">
    <source>
        <dbReference type="EMBL" id="KAH3896024.1"/>
    </source>
</evidence>
<sequence>MFANCGGSKNENRYNLSNQQKCVFNLWLLSGPESCYLSWQIEGQWAVSPGESVGLITGMIYRPRDQADPRLA</sequence>
<evidence type="ECO:0000313" key="2">
    <source>
        <dbReference type="Proteomes" id="UP000828390"/>
    </source>
</evidence>
<dbReference type="EMBL" id="JAIWYP010000001">
    <property type="protein sequence ID" value="KAH3896024.1"/>
    <property type="molecule type" value="Genomic_DNA"/>
</dbReference>
<dbReference type="AlphaFoldDB" id="A0A9D4S7Z8"/>
<reference evidence="1" key="1">
    <citation type="journal article" date="2019" name="bioRxiv">
        <title>The Genome of the Zebra Mussel, Dreissena polymorpha: A Resource for Invasive Species Research.</title>
        <authorList>
            <person name="McCartney M.A."/>
            <person name="Auch B."/>
            <person name="Kono T."/>
            <person name="Mallez S."/>
            <person name="Zhang Y."/>
            <person name="Obille A."/>
            <person name="Becker A."/>
            <person name="Abrahante J.E."/>
            <person name="Garbe J."/>
            <person name="Badalamenti J.P."/>
            <person name="Herman A."/>
            <person name="Mangelson H."/>
            <person name="Liachko I."/>
            <person name="Sullivan S."/>
            <person name="Sone E.D."/>
            <person name="Koren S."/>
            <person name="Silverstein K.A.T."/>
            <person name="Beckman K.B."/>
            <person name="Gohl D.M."/>
        </authorList>
    </citation>
    <scope>NUCLEOTIDE SEQUENCE</scope>
    <source>
        <strain evidence="1">Duluth1</strain>
        <tissue evidence="1">Whole animal</tissue>
    </source>
</reference>
<protein>
    <submittedName>
        <fullName evidence="1">Uncharacterized protein</fullName>
    </submittedName>
</protein>